<evidence type="ECO:0000313" key="3">
    <source>
        <dbReference type="Proteomes" id="UP000275078"/>
    </source>
</evidence>
<accession>A0A3N4HWJ1</accession>
<reference evidence="2 3" key="1">
    <citation type="journal article" date="2018" name="Nat. Ecol. Evol.">
        <title>Pezizomycetes genomes reveal the molecular basis of ectomycorrhizal truffle lifestyle.</title>
        <authorList>
            <person name="Murat C."/>
            <person name="Payen T."/>
            <person name="Noel B."/>
            <person name="Kuo A."/>
            <person name="Morin E."/>
            <person name="Chen J."/>
            <person name="Kohler A."/>
            <person name="Krizsan K."/>
            <person name="Balestrini R."/>
            <person name="Da Silva C."/>
            <person name="Montanini B."/>
            <person name="Hainaut M."/>
            <person name="Levati E."/>
            <person name="Barry K.W."/>
            <person name="Belfiori B."/>
            <person name="Cichocki N."/>
            <person name="Clum A."/>
            <person name="Dockter R.B."/>
            <person name="Fauchery L."/>
            <person name="Guy J."/>
            <person name="Iotti M."/>
            <person name="Le Tacon F."/>
            <person name="Lindquist E.A."/>
            <person name="Lipzen A."/>
            <person name="Malagnac F."/>
            <person name="Mello A."/>
            <person name="Molinier V."/>
            <person name="Miyauchi S."/>
            <person name="Poulain J."/>
            <person name="Riccioni C."/>
            <person name="Rubini A."/>
            <person name="Sitrit Y."/>
            <person name="Splivallo R."/>
            <person name="Traeger S."/>
            <person name="Wang M."/>
            <person name="Zifcakova L."/>
            <person name="Wipf D."/>
            <person name="Zambonelli A."/>
            <person name="Paolocci F."/>
            <person name="Nowrousian M."/>
            <person name="Ottonello S."/>
            <person name="Baldrian P."/>
            <person name="Spatafora J.W."/>
            <person name="Henrissat B."/>
            <person name="Nagy L.G."/>
            <person name="Aury J.M."/>
            <person name="Wincker P."/>
            <person name="Grigoriev I.V."/>
            <person name="Bonfante P."/>
            <person name="Martin F.M."/>
        </authorList>
    </citation>
    <scope>NUCLEOTIDE SEQUENCE [LARGE SCALE GENOMIC DNA]</scope>
    <source>
        <strain evidence="2 3">RN42</strain>
    </source>
</reference>
<protein>
    <submittedName>
        <fullName evidence="2">Uncharacterized protein</fullName>
    </submittedName>
</protein>
<feature type="region of interest" description="Disordered" evidence="1">
    <location>
        <begin position="258"/>
        <end position="334"/>
    </location>
</feature>
<dbReference type="Gene3D" id="6.10.110.10">
    <property type="match status" value="1"/>
</dbReference>
<feature type="compositionally biased region" description="Basic and acidic residues" evidence="1">
    <location>
        <begin position="258"/>
        <end position="328"/>
    </location>
</feature>
<dbReference type="InterPro" id="IPR038213">
    <property type="entry name" value="IFI6/IFI27-like_sf"/>
</dbReference>
<organism evidence="2 3">
    <name type="scientific">Ascobolus immersus RN42</name>
    <dbReference type="NCBI Taxonomy" id="1160509"/>
    <lineage>
        <taxon>Eukaryota</taxon>
        <taxon>Fungi</taxon>
        <taxon>Dikarya</taxon>
        <taxon>Ascomycota</taxon>
        <taxon>Pezizomycotina</taxon>
        <taxon>Pezizomycetes</taxon>
        <taxon>Pezizales</taxon>
        <taxon>Ascobolaceae</taxon>
        <taxon>Ascobolus</taxon>
    </lineage>
</organism>
<evidence type="ECO:0000256" key="1">
    <source>
        <dbReference type="SAM" id="MobiDB-lite"/>
    </source>
</evidence>
<evidence type="ECO:0000313" key="2">
    <source>
        <dbReference type="EMBL" id="RPA76878.1"/>
    </source>
</evidence>
<dbReference type="EMBL" id="ML119735">
    <property type="protein sequence ID" value="RPA76878.1"/>
    <property type="molecule type" value="Genomic_DNA"/>
</dbReference>
<proteinExistence type="predicted"/>
<keyword evidence="3" id="KW-1185">Reference proteome</keyword>
<dbReference type="AlphaFoldDB" id="A0A3N4HWJ1"/>
<sequence length="373" mass="41721">MANATDSSPTWILHNLTQSHPADTIFNTTLQFTPALTKAQEAAWYDYLKHNSGFFTSEQGRLWLLFVKYLGFAIDYAKENPGRTALFALQLGLLANPVAMAGFGAAGPIGGSFAAAWQAVYAGAVPAGGLFANAQRFGMVYPHAAQVLGAAGFIPDAVKKVVPEAAREKMKEGADMVMEGLKMMFPGFSKEKTDQQGEPEGKTGSAWAEECGRAAGAKAWEDMKTRKLSVEEMMEGALRSCGAEVERLAEIIRQFQEEDMRNGSRQREEERNEEREEERKDDRKNKRGNESNDESKDVKHNEREDEKDHETKDEQSEKHYWRREESKGHNHQMPLSARLTFGALQAVGSLWKGTKPPKVTSWVWECTEYGECR</sequence>
<dbReference type="STRING" id="1160509.A0A3N4HWJ1"/>
<gene>
    <name evidence="2" type="ORF">BJ508DRAFT_417384</name>
</gene>
<name>A0A3N4HWJ1_ASCIM</name>
<dbReference type="Proteomes" id="UP000275078">
    <property type="component" value="Unassembled WGS sequence"/>
</dbReference>